<dbReference type="EMBL" id="LAZR01029590">
    <property type="protein sequence ID" value="KKL59139.1"/>
    <property type="molecule type" value="Genomic_DNA"/>
</dbReference>
<comment type="caution">
    <text evidence="2">The sequence shown here is derived from an EMBL/GenBank/DDBJ whole genome shotgun (WGS) entry which is preliminary data.</text>
</comment>
<dbReference type="AlphaFoldDB" id="A0A0F9DBU5"/>
<name>A0A0F9DBU5_9ZZZZ</name>
<feature type="region of interest" description="Disordered" evidence="1">
    <location>
        <begin position="277"/>
        <end position="334"/>
    </location>
</feature>
<accession>A0A0F9DBU5</accession>
<feature type="compositionally biased region" description="Gly residues" evidence="1">
    <location>
        <begin position="323"/>
        <end position="333"/>
    </location>
</feature>
<organism evidence="2">
    <name type="scientific">marine sediment metagenome</name>
    <dbReference type="NCBI Taxonomy" id="412755"/>
    <lineage>
        <taxon>unclassified sequences</taxon>
        <taxon>metagenomes</taxon>
        <taxon>ecological metagenomes</taxon>
    </lineage>
</organism>
<protein>
    <submittedName>
        <fullName evidence="2">Uncharacterized protein</fullName>
    </submittedName>
</protein>
<proteinExistence type="predicted"/>
<evidence type="ECO:0000313" key="2">
    <source>
        <dbReference type="EMBL" id="KKL59139.1"/>
    </source>
</evidence>
<sequence>ALRTAIQRAKSMSTLGFAREWTDIIQDIAGGVETHITAIRVGGRAFAEYGLDNGIIGISDLALEILEKVRNDPDILWDDQNTLREKRINTAPGRLAFAVSALIHEFLHSVNPAKGAYKKGGATGMIEEGLTEAIANRMVARPDVLSKLLGTEVERGIVAKPETPEYIIYTNTMEYLAEKAAQRSNSEPEWFLGKWKFHSNPRERGEIILDDAGMSAEEGYSTMPWRDIIKEAREKLPKMKEARQAERANKAFQGTVQKVLDSAWSVLGFVFKNDTWPPYTPAPTGGGGGGPTAAPGSLVPAGMDVRHTGSPPKGVRWQKLPRQGGGAPGGAGAGAVEAAVEEPCETC</sequence>
<feature type="non-terminal residue" evidence="2">
    <location>
        <position position="1"/>
    </location>
</feature>
<evidence type="ECO:0000256" key="1">
    <source>
        <dbReference type="SAM" id="MobiDB-lite"/>
    </source>
</evidence>
<gene>
    <name evidence="2" type="ORF">LCGC14_2218350</name>
</gene>
<reference evidence="2" key="1">
    <citation type="journal article" date="2015" name="Nature">
        <title>Complex archaea that bridge the gap between prokaryotes and eukaryotes.</title>
        <authorList>
            <person name="Spang A."/>
            <person name="Saw J.H."/>
            <person name="Jorgensen S.L."/>
            <person name="Zaremba-Niedzwiedzka K."/>
            <person name="Martijn J."/>
            <person name="Lind A.E."/>
            <person name="van Eijk R."/>
            <person name="Schleper C."/>
            <person name="Guy L."/>
            <person name="Ettema T.J."/>
        </authorList>
    </citation>
    <scope>NUCLEOTIDE SEQUENCE</scope>
</reference>